<feature type="domain" description="DUF1828" evidence="1">
    <location>
        <begin position="32"/>
        <end position="126"/>
    </location>
</feature>
<dbReference type="InterPro" id="IPR014960">
    <property type="entry name" value="DUF1828"/>
</dbReference>
<evidence type="ECO:0000259" key="2">
    <source>
        <dbReference type="Pfam" id="PF08862"/>
    </source>
</evidence>
<gene>
    <name evidence="3" type="ORF">B6U60_03485</name>
</gene>
<evidence type="ECO:0000313" key="4">
    <source>
        <dbReference type="Proteomes" id="UP000192638"/>
    </source>
</evidence>
<dbReference type="RefSeq" id="WP_081530399.1">
    <property type="nucleotide sequence ID" value="NZ_NBEB01000038.1"/>
</dbReference>
<dbReference type="AlphaFoldDB" id="A0A1V9QW37"/>
<organism evidence="3 4">
    <name type="scientific">Ligilactobacillus salivarius</name>
    <dbReference type="NCBI Taxonomy" id="1624"/>
    <lineage>
        <taxon>Bacteria</taxon>
        <taxon>Bacillati</taxon>
        <taxon>Bacillota</taxon>
        <taxon>Bacilli</taxon>
        <taxon>Lactobacillales</taxon>
        <taxon>Lactobacillaceae</taxon>
        <taxon>Ligilactobacillus</taxon>
    </lineage>
</organism>
<feature type="domain" description="DUF1829" evidence="2">
    <location>
        <begin position="164"/>
        <end position="249"/>
    </location>
</feature>
<reference evidence="3 4" key="1">
    <citation type="submission" date="2017-03" db="EMBL/GenBank/DDBJ databases">
        <title>Phylogenomics and comparative genomics of Lactobacillus salivarius, a mammalian gut commensal.</title>
        <authorList>
            <person name="Harris H.M."/>
        </authorList>
    </citation>
    <scope>NUCLEOTIDE SEQUENCE [LARGE SCALE GENOMIC DNA]</scope>
    <source>
        <strain evidence="3 4">LMG 14477</strain>
    </source>
</reference>
<dbReference type="InterPro" id="IPR014961">
    <property type="entry name" value="DUF1829"/>
</dbReference>
<dbReference type="EMBL" id="NBEB01000038">
    <property type="protein sequence ID" value="OQQ84891.1"/>
    <property type="molecule type" value="Genomic_DNA"/>
</dbReference>
<evidence type="ECO:0000259" key="1">
    <source>
        <dbReference type="Pfam" id="PF08861"/>
    </source>
</evidence>
<dbReference type="Pfam" id="PF08861">
    <property type="entry name" value="DUF1828"/>
    <property type="match status" value="1"/>
</dbReference>
<dbReference type="Pfam" id="PF08862">
    <property type="entry name" value="DUF1829"/>
    <property type="match status" value="1"/>
</dbReference>
<name>A0A1V9QW37_9LACO</name>
<sequence>MLSAKELSTAYFDWATKSIQFIEKESFVQVKTPFVDMYHDRIELVVEKKREHFIVSDDGYTLDELDTLDLHLSGSKVTKKRASLFNKILLTFGVTLSQDNELVVSFNKLEDFPEAQHRLVQAMLQVFDMLQTSRDKVFNFFVEDISEYFLDNEIQFSTRANYIGKTGSSTQFDFLIGQTRKRKERALKAINSPKPSSYEGPLMGIIDVRETRPETDFYIIANDSSITLSDRFINAFKNYDVPVLRWTERNKWLKEFA</sequence>
<accession>A0A1V9QW37</accession>
<protein>
    <recommendedName>
        <fullName evidence="5">DUF1828 domain-containing protein</fullName>
    </recommendedName>
</protein>
<proteinExistence type="predicted"/>
<evidence type="ECO:0000313" key="3">
    <source>
        <dbReference type="EMBL" id="OQQ84891.1"/>
    </source>
</evidence>
<evidence type="ECO:0008006" key="5">
    <source>
        <dbReference type="Google" id="ProtNLM"/>
    </source>
</evidence>
<dbReference type="Proteomes" id="UP000192638">
    <property type="component" value="Unassembled WGS sequence"/>
</dbReference>
<comment type="caution">
    <text evidence="3">The sequence shown here is derived from an EMBL/GenBank/DDBJ whole genome shotgun (WGS) entry which is preliminary data.</text>
</comment>